<feature type="non-terminal residue" evidence="5">
    <location>
        <position position="1"/>
    </location>
</feature>
<gene>
    <name evidence="5" type="ORF">COT95_02200</name>
</gene>
<reference evidence="6" key="1">
    <citation type="submission" date="2017-09" db="EMBL/GenBank/DDBJ databases">
        <title>Depth-based differentiation of microbial function through sediment-hosted aquifers and enrichment of novel symbionts in the deep terrestrial subsurface.</title>
        <authorList>
            <person name="Probst A.J."/>
            <person name="Ladd B."/>
            <person name="Jarett J.K."/>
            <person name="Geller-Mcgrath D.E."/>
            <person name="Sieber C.M.K."/>
            <person name="Emerson J.B."/>
            <person name="Anantharaman K."/>
            <person name="Thomas B.C."/>
            <person name="Malmstrom R."/>
            <person name="Stieglmeier M."/>
            <person name="Klingl A."/>
            <person name="Woyke T."/>
            <person name="Ryan C.M."/>
            <person name="Banfield J.F."/>
        </authorList>
    </citation>
    <scope>NUCLEOTIDE SEQUENCE [LARGE SCALE GENOMIC DNA]</scope>
</reference>
<dbReference type="AlphaFoldDB" id="A0A2H0V6T8"/>
<keyword evidence="2" id="KW-0804">Transcription</keyword>
<protein>
    <recommendedName>
        <fullName evidence="4">DNA-directed RNA polymerase RpoA/D/Rpb3-type domain-containing protein</fullName>
    </recommendedName>
</protein>
<dbReference type="GO" id="GO:0000428">
    <property type="term" value="C:DNA-directed RNA polymerase complex"/>
    <property type="evidence" value="ECO:0007669"/>
    <property type="project" value="UniProtKB-KW"/>
</dbReference>
<dbReference type="Gene3D" id="3.30.1360.10">
    <property type="entry name" value="RNA polymerase, RBP11-like subunit"/>
    <property type="match status" value="1"/>
</dbReference>
<feature type="compositionally biased region" description="Basic and acidic residues" evidence="3">
    <location>
        <begin position="83"/>
        <end position="103"/>
    </location>
</feature>
<evidence type="ECO:0000313" key="6">
    <source>
        <dbReference type="Proteomes" id="UP000228614"/>
    </source>
</evidence>
<evidence type="ECO:0000259" key="4">
    <source>
        <dbReference type="Pfam" id="PF01193"/>
    </source>
</evidence>
<name>A0A2H0V6T8_9BACT</name>
<dbReference type="InterPro" id="IPR036603">
    <property type="entry name" value="RBP11-like"/>
</dbReference>
<dbReference type="InterPro" id="IPR011263">
    <property type="entry name" value="DNA-dir_RNA_pol_RpoA/D/Rpb3"/>
</dbReference>
<feature type="region of interest" description="Disordered" evidence="3">
    <location>
        <begin position="58"/>
        <end position="103"/>
    </location>
</feature>
<dbReference type="GO" id="GO:0003899">
    <property type="term" value="F:DNA-directed RNA polymerase activity"/>
    <property type="evidence" value="ECO:0007669"/>
    <property type="project" value="InterPro"/>
</dbReference>
<dbReference type="GO" id="GO:0046983">
    <property type="term" value="F:protein dimerization activity"/>
    <property type="evidence" value="ECO:0007669"/>
    <property type="project" value="InterPro"/>
</dbReference>
<proteinExistence type="predicted"/>
<comment type="caution">
    <text evidence="5">The sequence shown here is derived from an EMBL/GenBank/DDBJ whole genome shotgun (WGS) entry which is preliminary data.</text>
</comment>
<keyword evidence="1" id="KW-0240">DNA-directed RNA polymerase</keyword>
<evidence type="ECO:0000256" key="3">
    <source>
        <dbReference type="SAM" id="MobiDB-lite"/>
    </source>
</evidence>
<evidence type="ECO:0000313" key="5">
    <source>
        <dbReference type="EMBL" id="PIR94805.1"/>
    </source>
</evidence>
<dbReference type="GO" id="GO:0006351">
    <property type="term" value="P:DNA-templated transcription"/>
    <property type="evidence" value="ECO:0007669"/>
    <property type="project" value="InterPro"/>
</dbReference>
<accession>A0A2H0V6T8</accession>
<sequence length="103" mass="11908">AVRVNIESVRVGQMTDWEKLIIDIKTDGTLTYEEAFKQAVDILVEQFNFLQENAANAVEDQTVKNEKSEESEDEQKSKKIKKSKSEKVEEKKEEDAEVEKEDK</sequence>
<feature type="domain" description="DNA-directed RNA polymerase RpoA/D/Rpb3-type" evidence="4">
    <location>
        <begin position="12"/>
        <end position="47"/>
    </location>
</feature>
<dbReference type="EMBL" id="PFAN01000109">
    <property type="protein sequence ID" value="PIR94805.1"/>
    <property type="molecule type" value="Genomic_DNA"/>
</dbReference>
<evidence type="ECO:0000256" key="2">
    <source>
        <dbReference type="ARBA" id="ARBA00023163"/>
    </source>
</evidence>
<evidence type="ECO:0000256" key="1">
    <source>
        <dbReference type="ARBA" id="ARBA00022478"/>
    </source>
</evidence>
<dbReference type="SUPFAM" id="SSF55257">
    <property type="entry name" value="RBP11-like subunits of RNA polymerase"/>
    <property type="match status" value="1"/>
</dbReference>
<dbReference type="Pfam" id="PF01193">
    <property type="entry name" value="RNA_pol_L"/>
    <property type="match status" value="1"/>
</dbReference>
<organism evidence="5 6">
    <name type="scientific">Candidatus Falkowbacteria bacterium CG10_big_fil_rev_8_21_14_0_10_37_6</name>
    <dbReference type="NCBI Taxonomy" id="1974563"/>
    <lineage>
        <taxon>Bacteria</taxon>
        <taxon>Candidatus Falkowiibacteriota</taxon>
    </lineage>
</organism>
<dbReference type="Proteomes" id="UP000228614">
    <property type="component" value="Unassembled WGS sequence"/>
</dbReference>